<evidence type="ECO:0000256" key="1">
    <source>
        <dbReference type="SAM" id="MobiDB-lite"/>
    </source>
</evidence>
<dbReference type="AlphaFoldDB" id="A0AAE0MKR7"/>
<sequence>MHRAMRTWNTKMRPPEYMYTLDEGNYNQRLFALHNTGTKAVTSIAELDEATARGLALVREQFGTTKWYVFLARLRSTWTGPRDLTPNRIPTPPSVAKATPEGSPKGIRNLCDYSSESELVEVDHEVMELHDMNGNAVMPPHRRNDGWFTICSGFVQKDFLSLDPDKEETKRSKKLPFPCVKQTWYTNTLFLVPPGYIRHLVQDAIQRTMLTLFLIPRLALYLLDTALDSGHDKLYYVRTFNDARAMIHILLKHQEAHRVDTAIHTKMLKFALKQNDVKLFTKVSKALRKGRSSPDVEFFTWLRDYLQNGKGLKFAAIKAPLKDVAECYSELHVLLDALDSPTLRQSPPANAPNPEMIDWISALLSGPNSFVRSLLRSSKDGALVFDVVWSTNYVGPQFLNEMILSPIPDSQGFNHPAWSACGSNYWVLGFLARVSGEESTLHPQSSVPVSMFRHLGHHFAHNSRIWEDLDCDETTEGGELTSPLALKPQELARFLGDLARYECVETWKKLLSAIMSRTEHIITQDYHKGDRRAQFRHFWVPLLHEMISISRASAVQILPQHDFETLFSSVLTAYATVYVGYRPPLEPDDLATTVYEPFSLSDPNKE</sequence>
<dbReference type="EMBL" id="JAUEPO010000001">
    <property type="protein sequence ID" value="KAK3335283.1"/>
    <property type="molecule type" value="Genomic_DNA"/>
</dbReference>
<reference evidence="2" key="1">
    <citation type="journal article" date="2023" name="Mol. Phylogenet. Evol.">
        <title>Genome-scale phylogeny and comparative genomics of the fungal order Sordariales.</title>
        <authorList>
            <person name="Hensen N."/>
            <person name="Bonometti L."/>
            <person name="Westerberg I."/>
            <person name="Brannstrom I.O."/>
            <person name="Guillou S."/>
            <person name="Cros-Aarteil S."/>
            <person name="Calhoun S."/>
            <person name="Haridas S."/>
            <person name="Kuo A."/>
            <person name="Mondo S."/>
            <person name="Pangilinan J."/>
            <person name="Riley R."/>
            <person name="LaButti K."/>
            <person name="Andreopoulos B."/>
            <person name="Lipzen A."/>
            <person name="Chen C."/>
            <person name="Yan M."/>
            <person name="Daum C."/>
            <person name="Ng V."/>
            <person name="Clum A."/>
            <person name="Steindorff A."/>
            <person name="Ohm R.A."/>
            <person name="Martin F."/>
            <person name="Silar P."/>
            <person name="Natvig D.O."/>
            <person name="Lalanne C."/>
            <person name="Gautier V."/>
            <person name="Ament-Velasquez S.L."/>
            <person name="Kruys A."/>
            <person name="Hutchinson M.I."/>
            <person name="Powell A.J."/>
            <person name="Barry K."/>
            <person name="Miller A.N."/>
            <person name="Grigoriev I.V."/>
            <person name="Debuchy R."/>
            <person name="Gladieux P."/>
            <person name="Hiltunen Thoren M."/>
            <person name="Johannesson H."/>
        </authorList>
    </citation>
    <scope>NUCLEOTIDE SEQUENCE</scope>
    <source>
        <strain evidence="2">SMH4131-1</strain>
    </source>
</reference>
<organism evidence="2 3">
    <name type="scientific">Cercophora scortea</name>
    <dbReference type="NCBI Taxonomy" id="314031"/>
    <lineage>
        <taxon>Eukaryota</taxon>
        <taxon>Fungi</taxon>
        <taxon>Dikarya</taxon>
        <taxon>Ascomycota</taxon>
        <taxon>Pezizomycotina</taxon>
        <taxon>Sordariomycetes</taxon>
        <taxon>Sordariomycetidae</taxon>
        <taxon>Sordariales</taxon>
        <taxon>Lasiosphaeriaceae</taxon>
        <taxon>Cercophora</taxon>
    </lineage>
</organism>
<feature type="region of interest" description="Disordered" evidence="1">
    <location>
        <begin position="83"/>
        <end position="102"/>
    </location>
</feature>
<protein>
    <submittedName>
        <fullName evidence="2">Uncharacterized protein</fullName>
    </submittedName>
</protein>
<dbReference type="Proteomes" id="UP001286456">
    <property type="component" value="Unassembled WGS sequence"/>
</dbReference>
<accession>A0AAE0MKR7</accession>
<comment type="caution">
    <text evidence="2">The sequence shown here is derived from an EMBL/GenBank/DDBJ whole genome shotgun (WGS) entry which is preliminary data.</text>
</comment>
<name>A0AAE0MKR7_9PEZI</name>
<evidence type="ECO:0000313" key="2">
    <source>
        <dbReference type="EMBL" id="KAK3335283.1"/>
    </source>
</evidence>
<gene>
    <name evidence="2" type="ORF">B0T19DRAFT_4049</name>
</gene>
<keyword evidence="3" id="KW-1185">Reference proteome</keyword>
<reference evidence="2" key="2">
    <citation type="submission" date="2023-06" db="EMBL/GenBank/DDBJ databases">
        <authorList>
            <consortium name="Lawrence Berkeley National Laboratory"/>
            <person name="Haridas S."/>
            <person name="Hensen N."/>
            <person name="Bonometti L."/>
            <person name="Westerberg I."/>
            <person name="Brannstrom I.O."/>
            <person name="Guillou S."/>
            <person name="Cros-Aarteil S."/>
            <person name="Calhoun S."/>
            <person name="Kuo A."/>
            <person name="Mondo S."/>
            <person name="Pangilinan J."/>
            <person name="Riley R."/>
            <person name="Labutti K."/>
            <person name="Andreopoulos B."/>
            <person name="Lipzen A."/>
            <person name="Chen C."/>
            <person name="Yanf M."/>
            <person name="Daum C."/>
            <person name="Ng V."/>
            <person name="Clum A."/>
            <person name="Steindorff A."/>
            <person name="Ohm R."/>
            <person name="Martin F."/>
            <person name="Silar P."/>
            <person name="Natvig D."/>
            <person name="Lalanne C."/>
            <person name="Gautier V."/>
            <person name="Ament-Velasquez S.L."/>
            <person name="Kruys A."/>
            <person name="Hutchinson M.I."/>
            <person name="Powell A.J."/>
            <person name="Barry K."/>
            <person name="Miller A.N."/>
            <person name="Grigoriev I.V."/>
            <person name="Debuchy R."/>
            <person name="Gladieux P."/>
            <person name="Thoren M.H."/>
            <person name="Johannesson H."/>
        </authorList>
    </citation>
    <scope>NUCLEOTIDE SEQUENCE</scope>
    <source>
        <strain evidence="2">SMH4131-1</strain>
    </source>
</reference>
<evidence type="ECO:0000313" key="3">
    <source>
        <dbReference type="Proteomes" id="UP001286456"/>
    </source>
</evidence>
<proteinExistence type="predicted"/>